<evidence type="ECO:0000313" key="3">
    <source>
        <dbReference type="EMBL" id="KIZ32521.1"/>
    </source>
</evidence>
<accession>A0A023WV44</accession>
<gene>
    <name evidence="5" type="ORF">CXK91_06060</name>
    <name evidence="4" type="ORF">LO50_09445</name>
    <name evidence="3" type="ORF">LO50_23585</name>
    <name evidence="2" type="ORF">LO50_23660</name>
    <name evidence="1" type="ORF">UIB01_15825</name>
</gene>
<name>A0A023WV44_STUST</name>
<dbReference type="EMBL" id="JXXD01000391">
    <property type="protein sequence ID" value="KIZ32502.1"/>
    <property type="molecule type" value="Genomic_DNA"/>
</dbReference>
<evidence type="ECO:0000313" key="8">
    <source>
        <dbReference type="Proteomes" id="UP000237068"/>
    </source>
</evidence>
<dbReference type="PATRIC" id="fig|316.105.peg.3468"/>
<dbReference type="EMBL" id="PPXG01000002">
    <property type="protein sequence ID" value="POH84130.1"/>
    <property type="molecule type" value="Genomic_DNA"/>
</dbReference>
<evidence type="ECO:0000313" key="2">
    <source>
        <dbReference type="EMBL" id="KIZ32502.1"/>
    </source>
</evidence>
<evidence type="ECO:0000313" key="4">
    <source>
        <dbReference type="EMBL" id="KIZ36442.1"/>
    </source>
</evidence>
<dbReference type="EMBL" id="JXXD01000387">
    <property type="protein sequence ID" value="KIZ32521.1"/>
    <property type="molecule type" value="Genomic_DNA"/>
</dbReference>
<sequence length="59" mass="6380">MLIDDRVYCDCCGNDMGKLMALPAPQSDLLPDLSLPPHFAVCPDCEPSEQTADLEQAGE</sequence>
<reference evidence="5 8" key="3">
    <citation type="submission" date="2018-01" db="EMBL/GenBank/DDBJ databases">
        <title>Denitrification phenotypes of diverse strains of Pseudomonas stutzeri.</title>
        <authorList>
            <person name="Milligan D.A."/>
            <person name="Bergaust L."/>
            <person name="Bakken L.R."/>
            <person name="Frostegard A."/>
        </authorList>
    </citation>
    <scope>NUCLEOTIDE SEQUENCE [LARGE SCALE GENOMIC DNA]</scope>
    <source>
        <strain evidence="5 8">24a13</strain>
    </source>
</reference>
<proteinExistence type="predicted"/>
<reference evidence="2 7" key="2">
    <citation type="submission" date="2014-11" db="EMBL/GenBank/DDBJ databases">
        <title>Genomics and ecophysiology of heterotrophic nitrogen fixing bacteria isolated from estuarine surface water.</title>
        <authorList>
            <person name="Bentzon-Tilia M."/>
            <person name="Severin I."/>
            <person name="Hansen L.H."/>
            <person name="Riemann L."/>
        </authorList>
    </citation>
    <scope>NUCLEOTIDE SEQUENCE [LARGE SCALE GENOMIC DNA]</scope>
    <source>
        <strain evidence="2 7">BAL361</strain>
    </source>
</reference>
<dbReference type="Proteomes" id="UP000025238">
    <property type="component" value="Chromosome"/>
</dbReference>
<evidence type="ECO:0000313" key="6">
    <source>
        <dbReference type="Proteomes" id="UP000025238"/>
    </source>
</evidence>
<organism evidence="1 6">
    <name type="scientific">Stutzerimonas stutzeri</name>
    <name type="common">Pseudomonas stutzeri</name>
    <dbReference type="NCBI Taxonomy" id="316"/>
    <lineage>
        <taxon>Bacteria</taxon>
        <taxon>Pseudomonadati</taxon>
        <taxon>Pseudomonadota</taxon>
        <taxon>Gammaproteobacteria</taxon>
        <taxon>Pseudomonadales</taxon>
        <taxon>Pseudomonadaceae</taxon>
        <taxon>Stutzerimonas</taxon>
    </lineage>
</organism>
<dbReference type="Proteomes" id="UP000032439">
    <property type="component" value="Unassembled WGS sequence"/>
</dbReference>
<dbReference type="RefSeq" id="WP_008567547.1">
    <property type="nucleotide sequence ID" value="NZ_CAHPQS010000002.1"/>
</dbReference>
<dbReference type="EMBL" id="CP007509">
    <property type="protein sequence ID" value="AHY43861.1"/>
    <property type="molecule type" value="Genomic_DNA"/>
</dbReference>
<reference evidence="1 6" key="1">
    <citation type="submission" date="2014-03" db="EMBL/GenBank/DDBJ databases">
        <title>Complete genome sequence of Pseudomonas stutzeri 19SMN4.</title>
        <authorList>
            <person name="Brunet-Galmes I."/>
            <person name="Nogales B."/>
            <person name="Busquets A."/>
            <person name="Pena A."/>
            <person name="Gomila M."/>
            <person name="Garcia-Valdes E."/>
            <person name="Lalucat J."/>
            <person name="Bennasar A."/>
            <person name="Bosch R."/>
        </authorList>
    </citation>
    <scope>NUCLEOTIDE SEQUENCE [LARGE SCALE GENOMIC DNA]</scope>
    <source>
        <strain evidence="1 6">19SMN4</strain>
    </source>
</reference>
<dbReference type="AlphaFoldDB" id="A0A023WV44"/>
<dbReference type="EMBL" id="JXXD01000078">
    <property type="protein sequence ID" value="KIZ36442.1"/>
    <property type="molecule type" value="Genomic_DNA"/>
</dbReference>
<dbReference type="KEGG" id="pstu:UIB01_15825"/>
<evidence type="ECO:0000313" key="5">
    <source>
        <dbReference type="EMBL" id="POH84130.1"/>
    </source>
</evidence>
<dbReference type="Proteomes" id="UP000237068">
    <property type="component" value="Unassembled WGS sequence"/>
</dbReference>
<evidence type="ECO:0000313" key="1">
    <source>
        <dbReference type="EMBL" id="AHY43861.1"/>
    </source>
</evidence>
<protein>
    <submittedName>
        <fullName evidence="1">Uncharacterized protein</fullName>
    </submittedName>
</protein>
<evidence type="ECO:0000313" key="7">
    <source>
        <dbReference type="Proteomes" id="UP000032439"/>
    </source>
</evidence>